<dbReference type="InterPro" id="IPR006015">
    <property type="entry name" value="Universal_stress_UspA"/>
</dbReference>
<evidence type="ECO:0000313" key="3">
    <source>
        <dbReference type="EMBL" id="SFE23349.1"/>
    </source>
</evidence>
<dbReference type="Pfam" id="PF00582">
    <property type="entry name" value="Usp"/>
    <property type="match status" value="2"/>
</dbReference>
<dbReference type="InterPro" id="IPR006016">
    <property type="entry name" value="UspA"/>
</dbReference>
<dbReference type="PANTHER" id="PTHR46268">
    <property type="entry name" value="STRESS RESPONSE PROTEIN NHAX"/>
    <property type="match status" value="1"/>
</dbReference>
<dbReference type="Proteomes" id="UP000199400">
    <property type="component" value="Unassembled WGS sequence"/>
</dbReference>
<evidence type="ECO:0000259" key="2">
    <source>
        <dbReference type="Pfam" id="PF00582"/>
    </source>
</evidence>
<proteinExistence type="inferred from homology"/>
<dbReference type="SUPFAM" id="SSF52402">
    <property type="entry name" value="Adenine nucleotide alpha hydrolases-like"/>
    <property type="match status" value="2"/>
</dbReference>
<dbReference type="InterPro" id="IPR014729">
    <property type="entry name" value="Rossmann-like_a/b/a_fold"/>
</dbReference>
<accession>A0A1I1YV45</accession>
<dbReference type="AlphaFoldDB" id="A0A1I1YV45"/>
<dbReference type="CDD" id="cd00293">
    <property type="entry name" value="USP-like"/>
    <property type="match status" value="1"/>
</dbReference>
<feature type="domain" description="UspA" evidence="2">
    <location>
        <begin position="10"/>
        <end position="134"/>
    </location>
</feature>
<dbReference type="EMBL" id="FOMX01000010">
    <property type="protein sequence ID" value="SFE23349.1"/>
    <property type="molecule type" value="Genomic_DNA"/>
</dbReference>
<sequence length="283" mass="30005">MTISAANSWIVALDLRDRSRGALAFAGWLGAAGESVVGAYVLEAWSRPYIRDDVEHDLREAAVRAAQALGCRPPARIVTEEAETAEAGLARVAVGASGLIVGRVAAHPRRALSRLGPVARRLLRQLPAPVVVVPPTLVTVAAGPILLATDLGPASDEAVVFARDLAARLDRGLEVVHVGEDFYEDDGEIRDPVWLRARDVYRAEVAQDTERWAAAQGLGAAPRHLRFGDPVLELADLAEARDAALVVVGSRRLGFPARFFLSSTASALAGLATCPVAVVPPRD</sequence>
<evidence type="ECO:0000313" key="4">
    <source>
        <dbReference type="Proteomes" id="UP000199400"/>
    </source>
</evidence>
<dbReference type="STRING" id="54.SAMN02745121_03561"/>
<evidence type="ECO:0000256" key="1">
    <source>
        <dbReference type="ARBA" id="ARBA00008791"/>
    </source>
</evidence>
<gene>
    <name evidence="3" type="ORF">SAMN02745121_03561</name>
</gene>
<dbReference type="PRINTS" id="PR01438">
    <property type="entry name" value="UNVRSLSTRESS"/>
</dbReference>
<reference evidence="4" key="1">
    <citation type="submission" date="2016-10" db="EMBL/GenBank/DDBJ databases">
        <authorList>
            <person name="Varghese N."/>
            <person name="Submissions S."/>
        </authorList>
    </citation>
    <scope>NUCLEOTIDE SEQUENCE [LARGE SCALE GENOMIC DNA]</scope>
    <source>
        <strain evidence="4">ATCC 25963</strain>
    </source>
</reference>
<comment type="similarity">
    <text evidence="1">Belongs to the universal stress protein A family.</text>
</comment>
<feature type="domain" description="UspA" evidence="2">
    <location>
        <begin position="144"/>
        <end position="280"/>
    </location>
</feature>
<name>A0A1I1YV45_9BACT</name>
<dbReference type="Gene3D" id="3.40.50.620">
    <property type="entry name" value="HUPs"/>
    <property type="match status" value="2"/>
</dbReference>
<organism evidence="3 4">
    <name type="scientific">Nannocystis exedens</name>
    <dbReference type="NCBI Taxonomy" id="54"/>
    <lineage>
        <taxon>Bacteria</taxon>
        <taxon>Pseudomonadati</taxon>
        <taxon>Myxococcota</taxon>
        <taxon>Polyangia</taxon>
        <taxon>Nannocystales</taxon>
        <taxon>Nannocystaceae</taxon>
        <taxon>Nannocystis</taxon>
    </lineage>
</organism>
<protein>
    <submittedName>
        <fullName evidence="3">Nucleotide-binding universal stress protein, UspA family</fullName>
    </submittedName>
</protein>
<keyword evidence="4" id="KW-1185">Reference proteome</keyword>
<dbReference type="PANTHER" id="PTHR46268:SF6">
    <property type="entry name" value="UNIVERSAL STRESS PROTEIN UP12"/>
    <property type="match status" value="1"/>
</dbReference>